<dbReference type="Pfam" id="PF00710">
    <property type="entry name" value="Asparaginase"/>
    <property type="match status" value="1"/>
</dbReference>
<dbReference type="PROSITE" id="PS51732">
    <property type="entry name" value="ASN_GLN_ASE_3"/>
    <property type="match status" value="1"/>
</dbReference>
<dbReference type="EMBL" id="FMZO01000004">
    <property type="protein sequence ID" value="SDC83643.1"/>
    <property type="molecule type" value="Genomic_DNA"/>
</dbReference>
<dbReference type="PIRSF" id="PIRSF001220">
    <property type="entry name" value="L-ASNase_gatD"/>
    <property type="match status" value="1"/>
</dbReference>
<dbReference type="AlphaFoldDB" id="A0A1G6PU38"/>
<reference evidence="5" key="1">
    <citation type="submission" date="2016-10" db="EMBL/GenBank/DDBJ databases">
        <authorList>
            <person name="Varghese N."/>
            <person name="Submissions S."/>
        </authorList>
    </citation>
    <scope>NUCLEOTIDE SEQUENCE [LARGE SCALE GENOMIC DNA]</scope>
    <source>
        <strain evidence="5">DSM 25811 / CCM 8410 / LMG 26954 / E90</strain>
    </source>
</reference>
<evidence type="ECO:0000256" key="1">
    <source>
        <dbReference type="PIRSR" id="PIRSR001220-1"/>
    </source>
</evidence>
<dbReference type="InterPro" id="IPR037152">
    <property type="entry name" value="L-asparaginase_N_sf"/>
</dbReference>
<dbReference type="STRING" id="1285928.SAMN04487894_104165"/>
<evidence type="ECO:0000313" key="4">
    <source>
        <dbReference type="EMBL" id="SDC83643.1"/>
    </source>
</evidence>
<dbReference type="Proteomes" id="UP000198757">
    <property type="component" value="Unassembled WGS sequence"/>
</dbReference>
<feature type="domain" description="L-asparaginase N-terminal" evidence="3">
    <location>
        <begin position="24"/>
        <end position="176"/>
    </location>
</feature>
<evidence type="ECO:0000259" key="3">
    <source>
        <dbReference type="Pfam" id="PF00710"/>
    </source>
</evidence>
<feature type="binding site" evidence="2">
    <location>
        <position position="74"/>
    </location>
    <ligand>
        <name>substrate</name>
    </ligand>
</feature>
<gene>
    <name evidence="4" type="ORF">SAMN04487894_104165</name>
</gene>
<name>A0A1G6PU38_NIADE</name>
<keyword evidence="5" id="KW-1185">Reference proteome</keyword>
<dbReference type="PANTHER" id="PTHR11707">
    <property type="entry name" value="L-ASPARAGINASE"/>
    <property type="match status" value="1"/>
</dbReference>
<feature type="binding site" evidence="2">
    <location>
        <begin position="103"/>
        <end position="104"/>
    </location>
    <ligand>
        <name>substrate</name>
    </ligand>
</feature>
<sequence>MFVYQTRSAPTFWPECDTFAGMAIRIFITGGTFDKEYNMLNGELYFKDTHLHELLEKGRNTVPVEIRTLMMVDSLEMTDEDRELIAYQCEQSEEEQIVITHGTDTMSVTAQLLAERVKNKTIVLTGAMIPIKFGSSDGLFNLGSAIAFAQSLPHGVYVAMNGRYFKADNVRKNRQTGVFEEVA</sequence>
<dbReference type="PIRSF" id="PIRSF500176">
    <property type="entry name" value="L_ASNase"/>
    <property type="match status" value="1"/>
</dbReference>
<proteinExistence type="predicted"/>
<dbReference type="PRINTS" id="PR00139">
    <property type="entry name" value="ASNGLNASE"/>
</dbReference>
<dbReference type="InterPro" id="IPR006034">
    <property type="entry name" value="Asparaginase/glutaminase-like"/>
</dbReference>
<dbReference type="Gene3D" id="3.40.50.1170">
    <property type="entry name" value="L-asparaginase, N-terminal domain"/>
    <property type="match status" value="1"/>
</dbReference>
<evidence type="ECO:0000256" key="2">
    <source>
        <dbReference type="PIRSR" id="PIRSR001220-2"/>
    </source>
</evidence>
<dbReference type="GO" id="GO:0004067">
    <property type="term" value="F:asparaginase activity"/>
    <property type="evidence" value="ECO:0007669"/>
    <property type="project" value="UniProtKB-UniRule"/>
</dbReference>
<evidence type="ECO:0000313" key="5">
    <source>
        <dbReference type="Proteomes" id="UP000198757"/>
    </source>
</evidence>
<dbReference type="PANTHER" id="PTHR11707:SF28">
    <property type="entry name" value="60 KDA LYSOPHOSPHOLIPASE"/>
    <property type="match status" value="1"/>
</dbReference>
<organism evidence="4 5">
    <name type="scientific">Niabella drilacis (strain DSM 25811 / CCM 8410 / CCUG 62505 / LMG 26954 / E90)</name>
    <dbReference type="NCBI Taxonomy" id="1285928"/>
    <lineage>
        <taxon>Bacteria</taxon>
        <taxon>Pseudomonadati</taxon>
        <taxon>Bacteroidota</taxon>
        <taxon>Chitinophagia</taxon>
        <taxon>Chitinophagales</taxon>
        <taxon>Chitinophagaceae</taxon>
        <taxon>Niabella</taxon>
    </lineage>
</organism>
<dbReference type="InterPro" id="IPR036152">
    <property type="entry name" value="Asp/glu_Ase-like_sf"/>
</dbReference>
<accession>A0A1G6PU38</accession>
<feature type="active site" description="O-isoaspartyl threonine intermediate" evidence="1">
    <location>
        <position position="32"/>
    </location>
</feature>
<protein>
    <submittedName>
        <fullName evidence="4">L-asparaginase</fullName>
    </submittedName>
</protein>
<dbReference type="SUPFAM" id="SSF53774">
    <property type="entry name" value="Glutaminase/Asparaginase"/>
    <property type="match status" value="1"/>
</dbReference>
<dbReference type="InterPro" id="IPR027474">
    <property type="entry name" value="L-asparaginase_N"/>
</dbReference>
<dbReference type="RefSeq" id="WP_245729156.1">
    <property type="nucleotide sequence ID" value="NZ_FMZO01000004.1"/>
</dbReference>